<reference evidence="2" key="1">
    <citation type="submission" date="2020-06" db="EMBL/GenBank/DDBJ databases">
        <title>Draft genome sequences of strains closely related to Aspergillus parafelis and Aspergillus hiratsukae.</title>
        <authorList>
            <person name="Dos Santos R.A.C."/>
            <person name="Rivero-Menendez O."/>
            <person name="Steenwyk J.L."/>
            <person name="Mead M.E."/>
            <person name="Goldman G.H."/>
            <person name="Alastruey-Izquierdo A."/>
            <person name="Rokas A."/>
        </authorList>
    </citation>
    <scope>NUCLEOTIDE SEQUENCE</scope>
    <source>
        <strain evidence="2">CNM-CM5623</strain>
    </source>
</reference>
<proteinExistence type="predicted"/>
<evidence type="ECO:0000313" key="2">
    <source>
        <dbReference type="EMBL" id="KAF7166665.1"/>
    </source>
</evidence>
<dbReference type="EMBL" id="JACBAE010001300">
    <property type="protein sequence ID" value="KAF7166665.1"/>
    <property type="molecule type" value="Genomic_DNA"/>
</dbReference>
<feature type="compositionally biased region" description="Low complexity" evidence="1">
    <location>
        <begin position="359"/>
        <end position="369"/>
    </location>
</feature>
<feature type="compositionally biased region" description="Polar residues" evidence="1">
    <location>
        <begin position="113"/>
        <end position="129"/>
    </location>
</feature>
<evidence type="ECO:0000313" key="3">
    <source>
        <dbReference type="Proteomes" id="UP000654922"/>
    </source>
</evidence>
<feature type="compositionally biased region" description="Basic and acidic residues" evidence="1">
    <location>
        <begin position="31"/>
        <end position="47"/>
    </location>
</feature>
<feature type="region of interest" description="Disordered" evidence="1">
    <location>
        <begin position="355"/>
        <end position="427"/>
    </location>
</feature>
<comment type="caution">
    <text evidence="2">The sequence shown here is derived from an EMBL/GenBank/DDBJ whole genome shotgun (WGS) entry which is preliminary data.</text>
</comment>
<dbReference type="OrthoDB" id="2351940at2759"/>
<evidence type="ECO:0000256" key="1">
    <source>
        <dbReference type="SAM" id="MobiDB-lite"/>
    </source>
</evidence>
<feature type="compositionally biased region" description="Basic and acidic residues" evidence="1">
    <location>
        <begin position="94"/>
        <end position="104"/>
    </location>
</feature>
<feature type="compositionally biased region" description="Acidic residues" evidence="1">
    <location>
        <begin position="391"/>
        <end position="419"/>
    </location>
</feature>
<accession>A0A8H6Q439</accession>
<name>A0A8H6Q439_9EURO</name>
<feature type="region of interest" description="Disordered" evidence="1">
    <location>
        <begin position="92"/>
        <end position="164"/>
    </location>
</feature>
<feature type="region of interest" description="Disordered" evidence="1">
    <location>
        <begin position="1"/>
        <end position="50"/>
    </location>
</feature>
<dbReference type="AlphaFoldDB" id="A0A8H6Q439"/>
<sequence length="599" mass="68078">MSGNYDYPPASRRAPRANRTSDRSQPPTENRLQHLRDLLSSERHRDSSATTRALEILNQEIEEYRSSRARNWTSFEQAREAVDRQIQLLQAATPHREEQTRGADHIGYPRLGTQRTSTTDVAGLNPSTAPSNSIRSASDSRPSRRRPMRHRHQEGRNRAPETQSLLDELVPLDETLSAMPLEPGTDVQGDSRRVKRRKLESDDKREGPQAFRYGHYGQVVPGALKMEIKMCDGGTYDDSDGENSWPENILRNDSAVYCTKSDRCNLILKHRGDAPFCLSKIDIKAPKSGYNAPVQEGMVFVSMAYDDVLARTAAFKILRPAPRRSNRSRRTGLQPSEEYLHAFRTPLRTLERAVFGNTDSPSDSDSDISTIAGPDAPDPMAEFQVTTEYDGTSDNDDGCDMDDEDEVDDVDGSESDESETERGVVSDEATFYRRRDEMLQRIEAVEWSYEMEQRGLERRRRIPNRVEPATSSAPPESRPAGSSSPPVLKPHARFFIERAKSMVSIKFDPPASGRYILIKLWNPRNDGNIDIRSIITYGFAGPRFFPAGEFRGYCSTDLSRRNNAKPTDKWYFDAKESERTRGIARTRRLERAYKKKWML</sequence>
<feature type="compositionally biased region" description="Polar residues" evidence="1">
    <location>
        <begin position="469"/>
        <end position="485"/>
    </location>
</feature>
<feature type="region of interest" description="Disordered" evidence="1">
    <location>
        <begin position="176"/>
        <end position="209"/>
    </location>
</feature>
<protein>
    <submittedName>
        <fullName evidence="2">Uncharacterized protein</fullName>
    </submittedName>
</protein>
<organism evidence="2 3">
    <name type="scientific">Aspergillus felis</name>
    <dbReference type="NCBI Taxonomy" id="1287682"/>
    <lineage>
        <taxon>Eukaryota</taxon>
        <taxon>Fungi</taxon>
        <taxon>Dikarya</taxon>
        <taxon>Ascomycota</taxon>
        <taxon>Pezizomycotina</taxon>
        <taxon>Eurotiomycetes</taxon>
        <taxon>Eurotiomycetidae</taxon>
        <taxon>Eurotiales</taxon>
        <taxon>Aspergillaceae</taxon>
        <taxon>Aspergillus</taxon>
        <taxon>Aspergillus subgen. Fumigati</taxon>
    </lineage>
</organism>
<feature type="region of interest" description="Disordered" evidence="1">
    <location>
        <begin position="454"/>
        <end position="488"/>
    </location>
</feature>
<dbReference type="Proteomes" id="UP000654922">
    <property type="component" value="Unassembled WGS sequence"/>
</dbReference>
<feature type="compositionally biased region" description="Low complexity" evidence="1">
    <location>
        <begin position="130"/>
        <end position="140"/>
    </location>
</feature>
<feature type="compositionally biased region" description="Basic residues" evidence="1">
    <location>
        <begin position="143"/>
        <end position="153"/>
    </location>
</feature>
<gene>
    <name evidence="2" type="ORF">CNMCM5623_000222</name>
</gene>